<dbReference type="AlphaFoldDB" id="A0A5B9PAP5"/>
<dbReference type="KEGG" id="mff:MFFC18_00100"/>
<name>A0A5B9PAP5_9BACT</name>
<evidence type="ECO:0000256" key="1">
    <source>
        <dbReference type="SAM" id="MobiDB-lite"/>
    </source>
</evidence>
<feature type="compositionally biased region" description="Basic residues" evidence="1">
    <location>
        <begin position="1"/>
        <end position="16"/>
    </location>
</feature>
<dbReference type="Pfam" id="PF18886">
    <property type="entry name" value="DUF5649"/>
    <property type="match status" value="3"/>
</dbReference>
<proteinExistence type="predicted"/>
<keyword evidence="3" id="KW-1185">Reference proteome</keyword>
<dbReference type="InterPro" id="IPR043709">
    <property type="entry name" value="DUF5649"/>
</dbReference>
<dbReference type="RefSeq" id="WP_075085761.1">
    <property type="nucleotide sequence ID" value="NZ_CP042912.1"/>
</dbReference>
<sequence>MRSKSNGTKSKRRARSQKSAMSYGALEARNLLATLVEFNAVDSQISVNMDANNDIAVIGIADNGNVTVNGSQDLDGKTSGVQSVEAGSLKHIFVSGDVNRTAQEFSFVNDFTPERALYSVQLQNVSQITINGQLNVRENFLVSMNGQGGRIGDSTSGQLVVGGLTKIDAGANTVGLNNANNDFSELYVGTSGKLHNAVITDINDVMLTGVETSGNFTLTAGGDVEDVANAKIEVAEDAFFTAKSITLGDHEGDSTNFFRSSFNASGHVEVQEDSNMILIDSEAGSMTLRSVGVIQDGLRTTINVSGLAQFFGNNRVRIGEGGLDTFNAGSIQFQSNGHVHISENSDTVITGDNSASSLNIKSWGRVGDFVGTTINVANETGLEGISVVLGDSATDVFNTGSMYFWTSELFSVNEDSNSHIIETKNRAGDFQLQSAGSITDADDSRITVDGVANFKANNVNVGDSQDDWFVAGSVSFETSGQFKLSENSDLQIVGENSAAKSVINSSGNITNDVNAKVDVRNSAAFFADNIVLGNRSGDQFNAGTIGFRTADDANGLVQIEEDSHTNVGGNNVAKTLQIDSAGDITDGPKSIINVSGNTRFTTANNGRIVVGDSGYMSDGTRYDAAFETRTLTVQSDGTGNVVVEEDGDIVLKGDNRANSMSLMTLGAEGKILDTPETTLAVRYNLNVEGSLINLGTDVLPNGSSTDRLEFASLTFNSTGNVKLSADDSFFLTGSSTTGGFLTLESEGDIRSTSGSELLTEAGAQFDGMDILVGNLADDCFDIIDSFEDGTKRLLVNGEGIENVQLGCSAGGDSGVDS</sequence>
<evidence type="ECO:0000313" key="2">
    <source>
        <dbReference type="EMBL" id="QEG20163.1"/>
    </source>
</evidence>
<dbReference type="EMBL" id="CP042912">
    <property type="protein sequence ID" value="QEG20163.1"/>
    <property type="molecule type" value="Genomic_DNA"/>
</dbReference>
<dbReference type="STRING" id="980251.GCA_001642875_03751"/>
<protein>
    <submittedName>
        <fullName evidence="2">Uncharacterized protein</fullName>
    </submittedName>
</protein>
<feature type="region of interest" description="Disordered" evidence="1">
    <location>
        <begin position="1"/>
        <end position="20"/>
    </location>
</feature>
<organism evidence="2 3">
    <name type="scientific">Mariniblastus fucicola</name>
    <dbReference type="NCBI Taxonomy" id="980251"/>
    <lineage>
        <taxon>Bacteria</taxon>
        <taxon>Pseudomonadati</taxon>
        <taxon>Planctomycetota</taxon>
        <taxon>Planctomycetia</taxon>
        <taxon>Pirellulales</taxon>
        <taxon>Pirellulaceae</taxon>
        <taxon>Mariniblastus</taxon>
    </lineage>
</organism>
<reference evidence="2 3" key="1">
    <citation type="submission" date="2019-08" db="EMBL/GenBank/DDBJ databases">
        <title>Deep-cultivation of Planctomycetes and their phenomic and genomic characterization uncovers novel biology.</title>
        <authorList>
            <person name="Wiegand S."/>
            <person name="Jogler M."/>
            <person name="Boedeker C."/>
            <person name="Pinto D."/>
            <person name="Vollmers J."/>
            <person name="Rivas-Marin E."/>
            <person name="Kohn T."/>
            <person name="Peeters S.H."/>
            <person name="Heuer A."/>
            <person name="Rast P."/>
            <person name="Oberbeckmann S."/>
            <person name="Bunk B."/>
            <person name="Jeske O."/>
            <person name="Meyerdierks A."/>
            <person name="Storesund J.E."/>
            <person name="Kallscheuer N."/>
            <person name="Luecker S."/>
            <person name="Lage O.M."/>
            <person name="Pohl T."/>
            <person name="Merkel B.J."/>
            <person name="Hornburger P."/>
            <person name="Mueller R.-W."/>
            <person name="Bruemmer F."/>
            <person name="Labrenz M."/>
            <person name="Spormann A.M."/>
            <person name="Op den Camp H."/>
            <person name="Overmann J."/>
            <person name="Amann R."/>
            <person name="Jetten M.S.M."/>
            <person name="Mascher T."/>
            <person name="Medema M.H."/>
            <person name="Devos D.P."/>
            <person name="Kaster A.-K."/>
            <person name="Ovreas L."/>
            <person name="Rohde M."/>
            <person name="Galperin M.Y."/>
            <person name="Jogler C."/>
        </authorList>
    </citation>
    <scope>NUCLEOTIDE SEQUENCE [LARGE SCALE GENOMIC DNA]</scope>
    <source>
        <strain evidence="2 3">FC18</strain>
    </source>
</reference>
<accession>A0A5B9PAP5</accession>
<dbReference type="Proteomes" id="UP000322214">
    <property type="component" value="Chromosome"/>
</dbReference>
<gene>
    <name evidence="2" type="ORF">MFFC18_00100</name>
</gene>
<evidence type="ECO:0000313" key="3">
    <source>
        <dbReference type="Proteomes" id="UP000322214"/>
    </source>
</evidence>